<feature type="non-terminal residue" evidence="2">
    <location>
        <position position="1"/>
    </location>
</feature>
<feature type="region of interest" description="Disordered" evidence="1">
    <location>
        <begin position="30"/>
        <end position="134"/>
    </location>
</feature>
<dbReference type="EMBL" id="CADCWF010000213">
    <property type="protein sequence ID" value="CAA9566969.1"/>
    <property type="molecule type" value="Genomic_DNA"/>
</dbReference>
<dbReference type="AlphaFoldDB" id="A0A6J4V1S4"/>
<gene>
    <name evidence="2" type="ORF">AVDCRST_MAG59-3117</name>
</gene>
<organism evidence="2">
    <name type="scientific">uncultured Thermomicrobiales bacterium</name>
    <dbReference type="NCBI Taxonomy" id="1645740"/>
    <lineage>
        <taxon>Bacteria</taxon>
        <taxon>Pseudomonadati</taxon>
        <taxon>Thermomicrobiota</taxon>
        <taxon>Thermomicrobia</taxon>
        <taxon>Thermomicrobiales</taxon>
        <taxon>environmental samples</taxon>
    </lineage>
</organism>
<protein>
    <submittedName>
        <fullName evidence="2">Uncharacterized protein</fullName>
    </submittedName>
</protein>
<feature type="compositionally biased region" description="Pro residues" evidence="1">
    <location>
        <begin position="36"/>
        <end position="51"/>
    </location>
</feature>
<name>A0A6J4V1S4_9BACT</name>
<accession>A0A6J4V1S4</accession>
<evidence type="ECO:0000256" key="1">
    <source>
        <dbReference type="SAM" id="MobiDB-lite"/>
    </source>
</evidence>
<evidence type="ECO:0000313" key="2">
    <source>
        <dbReference type="EMBL" id="CAA9566969.1"/>
    </source>
</evidence>
<proteinExistence type="predicted"/>
<sequence length="134" mass="14011">ARPPFGPHAETIEAGAAPVDRRLVAQPVQQLRVQPLPDPGLLPIPEPPPAGRPAAAAELHREQPPRAAGAQDEDDAGEGGAVGDAGRAALRLRRLRRQQRLDGFPKGVGNKPGAHDEEASCHPSGGFATRSKLV</sequence>
<reference evidence="2" key="1">
    <citation type="submission" date="2020-02" db="EMBL/GenBank/DDBJ databases">
        <authorList>
            <person name="Meier V. D."/>
        </authorList>
    </citation>
    <scope>NUCLEOTIDE SEQUENCE</scope>
    <source>
        <strain evidence="2">AVDCRST_MAG59</strain>
    </source>
</reference>
<feature type="non-terminal residue" evidence="2">
    <location>
        <position position="134"/>
    </location>
</feature>